<evidence type="ECO:0000256" key="3">
    <source>
        <dbReference type="ARBA" id="ARBA00023163"/>
    </source>
</evidence>
<reference evidence="6 7" key="1">
    <citation type="submission" date="2019-09" db="EMBL/GenBank/DDBJ databases">
        <title>Actinomadura physcomitrii sp. nov., a novel actinomycete isolated from moss [Physcomitrium sphaericum (Ludw) Fuernr].</title>
        <authorList>
            <person name="Liu C."/>
            <person name="Zhuang X."/>
        </authorList>
    </citation>
    <scope>NUCLEOTIDE SEQUENCE [LARGE SCALE GENOMIC DNA]</scope>
    <source>
        <strain evidence="6 7">CYP1-1B</strain>
    </source>
</reference>
<dbReference type="AlphaFoldDB" id="A0A6L3WA56"/>
<dbReference type="Pfam" id="PF00440">
    <property type="entry name" value="TetR_N"/>
    <property type="match status" value="1"/>
</dbReference>
<keyword evidence="1" id="KW-0805">Transcription regulation</keyword>
<comment type="caution">
    <text evidence="6">The sequence shown here is derived from an EMBL/GenBank/DDBJ whole genome shotgun (WGS) entry which is preliminary data.</text>
</comment>
<dbReference type="InterPro" id="IPR009057">
    <property type="entry name" value="Homeodomain-like_sf"/>
</dbReference>
<protein>
    <submittedName>
        <fullName evidence="6">TetR/AcrR family transcriptional regulator</fullName>
    </submittedName>
</protein>
<dbReference type="Pfam" id="PF02909">
    <property type="entry name" value="TetR_C_1"/>
    <property type="match status" value="1"/>
</dbReference>
<feature type="domain" description="HTH tetR-type" evidence="5">
    <location>
        <begin position="26"/>
        <end position="87"/>
    </location>
</feature>
<name>A0A6L3WA56_9ACTN</name>
<dbReference type="InterPro" id="IPR036271">
    <property type="entry name" value="Tet_transcr_reg_TetR-rel_C_sf"/>
</dbReference>
<sequence length="246" mass="26930">MALSRSGRDRRWEEAVVKREQSTGATLTPELIVTTALRLADAEGDPNKITIRRIAAELGVGPMSLYTYFRNKDTILDGMADHALGRMKFEESPDAGPAAAIRSLASALLSTMQEHPSIARLFAARQTDSQGALHGSMEIPLRRLVDAGIPGPLAVKCYGFLITFAIGFSSYQAPRPWGLSEAGAEAQEMRRQRQHLYAGLPKTEFPLVVELAEEIVDIPSARLFNYGVEALIASVLQELQHAESRN</sequence>
<evidence type="ECO:0000259" key="5">
    <source>
        <dbReference type="PROSITE" id="PS50977"/>
    </source>
</evidence>
<evidence type="ECO:0000256" key="4">
    <source>
        <dbReference type="PROSITE-ProRule" id="PRU00335"/>
    </source>
</evidence>
<gene>
    <name evidence="6" type="ORF">F9B16_02195</name>
</gene>
<keyword evidence="2 4" id="KW-0238">DNA-binding</keyword>
<dbReference type="PANTHER" id="PTHR30055:SF151">
    <property type="entry name" value="TRANSCRIPTIONAL REGULATORY PROTEIN"/>
    <property type="match status" value="1"/>
</dbReference>
<dbReference type="SUPFAM" id="SSF48498">
    <property type="entry name" value="Tetracyclin repressor-like, C-terminal domain"/>
    <property type="match status" value="1"/>
</dbReference>
<dbReference type="PROSITE" id="PS50977">
    <property type="entry name" value="HTH_TETR_2"/>
    <property type="match status" value="1"/>
</dbReference>
<dbReference type="InterPro" id="IPR004111">
    <property type="entry name" value="Repressor_TetR_C"/>
</dbReference>
<keyword evidence="7" id="KW-1185">Reference proteome</keyword>
<dbReference type="OrthoDB" id="329481at2"/>
<dbReference type="GO" id="GO:0000976">
    <property type="term" value="F:transcription cis-regulatory region binding"/>
    <property type="evidence" value="ECO:0007669"/>
    <property type="project" value="TreeGrafter"/>
</dbReference>
<dbReference type="PANTHER" id="PTHR30055">
    <property type="entry name" value="HTH-TYPE TRANSCRIPTIONAL REGULATOR RUTR"/>
    <property type="match status" value="1"/>
</dbReference>
<feature type="DNA-binding region" description="H-T-H motif" evidence="4">
    <location>
        <begin position="50"/>
        <end position="69"/>
    </location>
</feature>
<dbReference type="Gene3D" id="1.10.357.10">
    <property type="entry name" value="Tetracycline Repressor, domain 2"/>
    <property type="match status" value="1"/>
</dbReference>
<dbReference type="Proteomes" id="UP000483004">
    <property type="component" value="Unassembled WGS sequence"/>
</dbReference>
<proteinExistence type="predicted"/>
<dbReference type="SUPFAM" id="SSF46689">
    <property type="entry name" value="Homeodomain-like"/>
    <property type="match status" value="1"/>
</dbReference>
<evidence type="ECO:0000313" key="7">
    <source>
        <dbReference type="Proteomes" id="UP000483004"/>
    </source>
</evidence>
<accession>A0A6L3WA56</accession>
<keyword evidence="3" id="KW-0804">Transcription</keyword>
<dbReference type="InterPro" id="IPR001647">
    <property type="entry name" value="HTH_TetR"/>
</dbReference>
<dbReference type="GO" id="GO:0003700">
    <property type="term" value="F:DNA-binding transcription factor activity"/>
    <property type="evidence" value="ECO:0007669"/>
    <property type="project" value="TreeGrafter"/>
</dbReference>
<organism evidence="6 7">
    <name type="scientific">Actinomadura montaniterrae</name>
    <dbReference type="NCBI Taxonomy" id="1803903"/>
    <lineage>
        <taxon>Bacteria</taxon>
        <taxon>Bacillati</taxon>
        <taxon>Actinomycetota</taxon>
        <taxon>Actinomycetes</taxon>
        <taxon>Streptosporangiales</taxon>
        <taxon>Thermomonosporaceae</taxon>
        <taxon>Actinomadura</taxon>
    </lineage>
</organism>
<dbReference type="EMBL" id="WBMR01000003">
    <property type="protein sequence ID" value="KAB2388869.1"/>
    <property type="molecule type" value="Genomic_DNA"/>
</dbReference>
<evidence type="ECO:0000256" key="2">
    <source>
        <dbReference type="ARBA" id="ARBA00023125"/>
    </source>
</evidence>
<evidence type="ECO:0000256" key="1">
    <source>
        <dbReference type="ARBA" id="ARBA00023015"/>
    </source>
</evidence>
<dbReference type="InterPro" id="IPR050109">
    <property type="entry name" value="HTH-type_TetR-like_transc_reg"/>
</dbReference>
<evidence type="ECO:0000313" key="6">
    <source>
        <dbReference type="EMBL" id="KAB2388869.1"/>
    </source>
</evidence>
<dbReference type="GO" id="GO:0045892">
    <property type="term" value="P:negative regulation of DNA-templated transcription"/>
    <property type="evidence" value="ECO:0007669"/>
    <property type="project" value="InterPro"/>
</dbReference>